<evidence type="ECO:0000313" key="2">
    <source>
        <dbReference type="EMBL" id="GBP17002.1"/>
    </source>
</evidence>
<sequence length="123" mass="13598">MFHKDSSKPNMKYTVRTCVFASHSAPQRRHAISRRIGRVVSFVTFFSFRPSDAAGRGRRNITATAVVRGVDTEEGGVQGGSHTSSGRPRVRSEDAFPSRPSRKRVREIEQAEASVRSLALPLS</sequence>
<keyword evidence="3" id="KW-1185">Reference proteome</keyword>
<dbReference type="Proteomes" id="UP000299102">
    <property type="component" value="Unassembled WGS sequence"/>
</dbReference>
<evidence type="ECO:0000256" key="1">
    <source>
        <dbReference type="SAM" id="MobiDB-lite"/>
    </source>
</evidence>
<dbReference type="EMBL" id="BGZK01000084">
    <property type="protein sequence ID" value="GBP17002.1"/>
    <property type="molecule type" value="Genomic_DNA"/>
</dbReference>
<dbReference type="AlphaFoldDB" id="A0A4C1TSL0"/>
<reference evidence="2 3" key="1">
    <citation type="journal article" date="2019" name="Commun. Biol.">
        <title>The bagworm genome reveals a unique fibroin gene that provides high tensile strength.</title>
        <authorList>
            <person name="Kono N."/>
            <person name="Nakamura H."/>
            <person name="Ohtoshi R."/>
            <person name="Tomita M."/>
            <person name="Numata K."/>
            <person name="Arakawa K."/>
        </authorList>
    </citation>
    <scope>NUCLEOTIDE SEQUENCE [LARGE SCALE GENOMIC DNA]</scope>
</reference>
<comment type="caution">
    <text evidence="2">The sequence shown here is derived from an EMBL/GenBank/DDBJ whole genome shotgun (WGS) entry which is preliminary data.</text>
</comment>
<protein>
    <submittedName>
        <fullName evidence="2">Uncharacterized protein</fullName>
    </submittedName>
</protein>
<evidence type="ECO:0000313" key="3">
    <source>
        <dbReference type="Proteomes" id="UP000299102"/>
    </source>
</evidence>
<feature type="region of interest" description="Disordered" evidence="1">
    <location>
        <begin position="70"/>
        <end position="110"/>
    </location>
</feature>
<gene>
    <name evidence="2" type="ORF">EVAR_8076_1</name>
</gene>
<organism evidence="2 3">
    <name type="scientific">Eumeta variegata</name>
    <name type="common">Bagworm moth</name>
    <name type="synonym">Eumeta japonica</name>
    <dbReference type="NCBI Taxonomy" id="151549"/>
    <lineage>
        <taxon>Eukaryota</taxon>
        <taxon>Metazoa</taxon>
        <taxon>Ecdysozoa</taxon>
        <taxon>Arthropoda</taxon>
        <taxon>Hexapoda</taxon>
        <taxon>Insecta</taxon>
        <taxon>Pterygota</taxon>
        <taxon>Neoptera</taxon>
        <taxon>Endopterygota</taxon>
        <taxon>Lepidoptera</taxon>
        <taxon>Glossata</taxon>
        <taxon>Ditrysia</taxon>
        <taxon>Tineoidea</taxon>
        <taxon>Psychidae</taxon>
        <taxon>Oiketicinae</taxon>
        <taxon>Eumeta</taxon>
    </lineage>
</organism>
<name>A0A4C1TSL0_EUMVA</name>
<accession>A0A4C1TSL0</accession>
<proteinExistence type="predicted"/>